<dbReference type="Proteomes" id="UP000249070">
    <property type="component" value="Unassembled WGS sequence"/>
</dbReference>
<dbReference type="InterPro" id="IPR002566">
    <property type="entry name" value="Msp4_OMP-like"/>
</dbReference>
<dbReference type="Pfam" id="PF01617">
    <property type="entry name" value="Surface_Ag_2"/>
    <property type="match status" value="1"/>
</dbReference>
<name>A0AB73TP30_ENTFC</name>
<dbReference type="GeneID" id="97122928"/>
<sequence length="76" mass="8562">MLRYVSSDISNNSASSFCLYPQNLRYFLTGESNLTTSSFFVFTNDRIAFISLSVNTYPSFFVDSIPFLCYITVGGI</sequence>
<dbReference type="RefSeq" id="WP_111230898.1">
    <property type="nucleotide sequence ID" value="NZ_BTRN01000006.1"/>
</dbReference>
<accession>A0AB73TP30</accession>
<reference evidence="2 3" key="1">
    <citation type="submission" date="2018-05" db="EMBL/GenBank/DDBJ databases">
        <title>Vancomycin-resistant Enterococcus faecium strain from Chelyabinsk, Russia.</title>
        <authorList>
            <person name="Gostev V."/>
            <person name="Goncharov A."/>
            <person name="Kolodzhieva V."/>
            <person name="Suvorov A."/>
            <person name="Sidorenko S."/>
            <person name="Zueva L."/>
        </authorList>
    </citation>
    <scope>NUCLEOTIDE SEQUENCE [LARGE SCALE GENOMIC DNA]</scope>
    <source>
        <strain evidence="2 3">20</strain>
    </source>
</reference>
<dbReference type="EMBL" id="QHGU01000034">
    <property type="protein sequence ID" value="PZM55641.1"/>
    <property type="molecule type" value="Genomic_DNA"/>
</dbReference>
<feature type="domain" description="Msp4/OMP-like" evidence="1">
    <location>
        <begin position="22"/>
        <end position="74"/>
    </location>
</feature>
<evidence type="ECO:0000259" key="1">
    <source>
        <dbReference type="Pfam" id="PF01617"/>
    </source>
</evidence>
<evidence type="ECO:0000313" key="3">
    <source>
        <dbReference type="Proteomes" id="UP000249070"/>
    </source>
</evidence>
<evidence type="ECO:0000313" key="2">
    <source>
        <dbReference type="EMBL" id="PZM55641.1"/>
    </source>
</evidence>
<comment type="caution">
    <text evidence="2">The sequence shown here is derived from an EMBL/GenBank/DDBJ whole genome shotgun (WGS) entry which is preliminary data.</text>
</comment>
<protein>
    <recommendedName>
        <fullName evidence="1">Msp4/OMP-like domain-containing protein</fullName>
    </recommendedName>
</protein>
<proteinExistence type="predicted"/>
<gene>
    <name evidence="2" type="ORF">DKP91_08145</name>
</gene>
<dbReference type="AlphaFoldDB" id="A0AB73TP30"/>
<organism evidence="2 3">
    <name type="scientific">Enterococcus faecium</name>
    <name type="common">Streptococcus faecium</name>
    <dbReference type="NCBI Taxonomy" id="1352"/>
    <lineage>
        <taxon>Bacteria</taxon>
        <taxon>Bacillati</taxon>
        <taxon>Bacillota</taxon>
        <taxon>Bacilli</taxon>
        <taxon>Lactobacillales</taxon>
        <taxon>Enterococcaceae</taxon>
        <taxon>Enterococcus</taxon>
    </lineage>
</organism>